<dbReference type="GO" id="GO:0031012">
    <property type="term" value="C:extracellular matrix"/>
    <property type="evidence" value="ECO:0007669"/>
    <property type="project" value="TreeGrafter"/>
</dbReference>
<keyword evidence="5" id="KW-1133">Transmembrane helix</keyword>
<evidence type="ECO:0000256" key="5">
    <source>
        <dbReference type="SAM" id="Phobius"/>
    </source>
</evidence>
<accession>A0A922IDR6</accession>
<dbReference type="Proteomes" id="UP000790347">
    <property type="component" value="Unassembled WGS sequence"/>
</dbReference>
<evidence type="ECO:0000313" key="7">
    <source>
        <dbReference type="Proteomes" id="UP000790347"/>
    </source>
</evidence>
<protein>
    <recommendedName>
        <fullName evidence="8">NTR domain-containing protein</fullName>
    </recommendedName>
</protein>
<name>A0A922IDR6_DERFA</name>
<dbReference type="GO" id="GO:0051045">
    <property type="term" value="P:negative regulation of membrane protein ectodomain proteolysis"/>
    <property type="evidence" value="ECO:0007669"/>
    <property type="project" value="TreeGrafter"/>
</dbReference>
<dbReference type="PANTHER" id="PTHR11844">
    <property type="entry name" value="METALLOPROTEASE INHIBITOR"/>
    <property type="match status" value="1"/>
</dbReference>
<dbReference type="Gene3D" id="2.40.50.120">
    <property type="match status" value="1"/>
</dbReference>
<keyword evidence="5" id="KW-0812">Transmembrane</keyword>
<dbReference type="GO" id="GO:0005615">
    <property type="term" value="C:extracellular space"/>
    <property type="evidence" value="ECO:0007669"/>
    <property type="project" value="TreeGrafter"/>
</dbReference>
<keyword evidence="2" id="KW-0964">Secreted</keyword>
<dbReference type="EMBL" id="ASGP02000001">
    <property type="protein sequence ID" value="KAH9530212.1"/>
    <property type="molecule type" value="Genomic_DNA"/>
</dbReference>
<evidence type="ECO:0000256" key="3">
    <source>
        <dbReference type="PIRSR" id="PIRSR601820-1"/>
    </source>
</evidence>
<proteinExistence type="predicted"/>
<feature type="disulfide bond" evidence="4">
    <location>
        <begin position="43"/>
        <end position="134"/>
    </location>
</feature>
<dbReference type="GO" id="GO:0008191">
    <property type="term" value="F:metalloendopeptidase inhibitor activity"/>
    <property type="evidence" value="ECO:0007669"/>
    <property type="project" value="InterPro"/>
</dbReference>
<keyword evidence="3" id="KW-0479">Metal-binding</keyword>
<dbReference type="GO" id="GO:0002020">
    <property type="term" value="F:protease binding"/>
    <property type="evidence" value="ECO:0007669"/>
    <property type="project" value="TreeGrafter"/>
</dbReference>
<dbReference type="InterPro" id="IPR008993">
    <property type="entry name" value="TIMP-like_OB-fold"/>
</dbReference>
<dbReference type="InterPro" id="IPR001820">
    <property type="entry name" value="TIMP"/>
</dbReference>
<dbReference type="Pfam" id="PF00965">
    <property type="entry name" value="TIMP"/>
    <property type="match status" value="1"/>
</dbReference>
<dbReference type="SUPFAM" id="SSF50242">
    <property type="entry name" value="TIMP-like"/>
    <property type="match status" value="1"/>
</dbReference>
<evidence type="ECO:0000313" key="6">
    <source>
        <dbReference type="EMBL" id="KAH9530212.1"/>
    </source>
</evidence>
<reference evidence="6" key="1">
    <citation type="submission" date="2013-05" db="EMBL/GenBank/DDBJ databases">
        <authorList>
            <person name="Yim A.K.Y."/>
            <person name="Chan T.F."/>
            <person name="Ji K.M."/>
            <person name="Liu X.Y."/>
            <person name="Zhou J.W."/>
            <person name="Li R.Q."/>
            <person name="Yang K.Y."/>
            <person name="Li J."/>
            <person name="Li M."/>
            <person name="Law P.T.W."/>
            <person name="Wu Y.L."/>
            <person name="Cai Z.L."/>
            <person name="Qin H."/>
            <person name="Bao Y."/>
            <person name="Leung R.K.K."/>
            <person name="Ng P.K.S."/>
            <person name="Zou J."/>
            <person name="Zhong X.J."/>
            <person name="Ran P.X."/>
            <person name="Zhong N.S."/>
            <person name="Liu Z.G."/>
            <person name="Tsui S.K.W."/>
        </authorList>
    </citation>
    <scope>NUCLEOTIDE SEQUENCE</scope>
    <source>
        <strain evidence="6">Derf</strain>
        <tissue evidence="6">Whole organism</tissue>
    </source>
</reference>
<dbReference type="PANTHER" id="PTHR11844:SF25">
    <property type="entry name" value="NTR DOMAIN-CONTAINING PROTEIN"/>
    <property type="match status" value="1"/>
</dbReference>
<gene>
    <name evidence="6" type="ORF">DERF_004034</name>
</gene>
<evidence type="ECO:0000256" key="4">
    <source>
        <dbReference type="PIRSR" id="PIRSR601820-3"/>
    </source>
</evidence>
<evidence type="ECO:0008006" key="8">
    <source>
        <dbReference type="Google" id="ProtNLM"/>
    </source>
</evidence>
<evidence type="ECO:0000256" key="2">
    <source>
        <dbReference type="ARBA" id="ARBA00022525"/>
    </source>
</evidence>
<keyword evidence="4" id="KW-1015">Disulfide bond</keyword>
<keyword evidence="7" id="KW-1185">Reference proteome</keyword>
<dbReference type="GO" id="GO:0046872">
    <property type="term" value="F:metal ion binding"/>
    <property type="evidence" value="ECO:0007669"/>
    <property type="project" value="UniProtKB-KW"/>
</dbReference>
<evidence type="ECO:0000256" key="1">
    <source>
        <dbReference type="ARBA" id="ARBA00004613"/>
    </source>
</evidence>
<keyword evidence="5" id="KW-0472">Membrane</keyword>
<reference evidence="6" key="2">
    <citation type="journal article" date="2022" name="Res Sq">
        <title>Comparative Genomics Reveals Insights into the Divergent Evolution of Astigmatic Mites and Household Pest Adaptations.</title>
        <authorList>
            <person name="Xiong Q."/>
            <person name="Wan A.T.-Y."/>
            <person name="Liu X.-Y."/>
            <person name="Fung C.S.-H."/>
            <person name="Xiao X."/>
            <person name="Malainual N."/>
            <person name="Hou J."/>
            <person name="Wang L."/>
            <person name="Wang M."/>
            <person name="Yang K."/>
            <person name="Cui Y."/>
            <person name="Leung E."/>
            <person name="Nong W."/>
            <person name="Shin S.-K."/>
            <person name="Au S."/>
            <person name="Jeong K.Y."/>
            <person name="Chew F.T."/>
            <person name="Hui J."/>
            <person name="Leung T.F."/>
            <person name="Tungtrongchitr A."/>
            <person name="Zhong N."/>
            <person name="Liu Z."/>
            <person name="Tsui S."/>
        </authorList>
    </citation>
    <scope>NUCLEOTIDE SEQUENCE</scope>
    <source>
        <strain evidence="6">Derf</strain>
        <tissue evidence="6">Whole organism</tissue>
    </source>
</reference>
<feature type="disulfide bond" evidence="4">
    <location>
        <begin position="41"/>
        <end position="106"/>
    </location>
</feature>
<comment type="subcellular location">
    <subcellularLocation>
        <location evidence="1">Secreted</location>
    </subcellularLocation>
</comment>
<comment type="caution">
    <text evidence="6">The sequence shown here is derived from an EMBL/GenBank/DDBJ whole genome shotgun (WGS) entry which is preliminary data.</text>
</comment>
<feature type="transmembrane region" description="Helical" evidence="5">
    <location>
        <begin position="21"/>
        <end position="38"/>
    </location>
</feature>
<dbReference type="AlphaFoldDB" id="A0A922IDR6"/>
<sequence>MAHTTTVVSDKHHNAFGGMPIRMIIIVILMTSITTPVIDACSCLMPDEPQYCSTDFFALLHITDEKSNEQSMSVDYHFEPISVISDEQRLLTTYKSLHTYGSSAACGVKLKPGERYLIGGNVDRYHGRLVLDLCRSYVEPYVRGLAVMTKDFHSLLQHCRSSDKTASVIDNVVAVDRETESITTDPTTFVTNHQLEREGKPIIRFPLLGLTEDDIRRLPPHDNDDTTTEKSS</sequence>
<keyword evidence="3" id="KW-0862">Zinc</keyword>
<feature type="binding site" evidence="3">
    <location>
        <position position="41"/>
    </location>
    <ligand>
        <name>Zn(2+)</name>
        <dbReference type="ChEBI" id="CHEBI:29105"/>
        <note>ligand shared with metalloproteinase partner</note>
    </ligand>
</feature>
<organism evidence="6 7">
    <name type="scientific">Dermatophagoides farinae</name>
    <name type="common">American house dust mite</name>
    <dbReference type="NCBI Taxonomy" id="6954"/>
    <lineage>
        <taxon>Eukaryota</taxon>
        <taxon>Metazoa</taxon>
        <taxon>Ecdysozoa</taxon>
        <taxon>Arthropoda</taxon>
        <taxon>Chelicerata</taxon>
        <taxon>Arachnida</taxon>
        <taxon>Acari</taxon>
        <taxon>Acariformes</taxon>
        <taxon>Sarcoptiformes</taxon>
        <taxon>Astigmata</taxon>
        <taxon>Psoroptidia</taxon>
        <taxon>Analgoidea</taxon>
        <taxon>Pyroglyphidae</taxon>
        <taxon>Dermatophagoidinae</taxon>
        <taxon>Dermatophagoides</taxon>
    </lineage>
</organism>